<accession>A0ABU2Z8U9</accession>
<organism evidence="1 2">
    <name type="scientific">Streptomyces gottesmaniae</name>
    <dbReference type="NCBI Taxonomy" id="3075518"/>
    <lineage>
        <taxon>Bacteria</taxon>
        <taxon>Bacillati</taxon>
        <taxon>Actinomycetota</taxon>
        <taxon>Actinomycetes</taxon>
        <taxon>Kitasatosporales</taxon>
        <taxon>Streptomycetaceae</taxon>
        <taxon>Streptomyces</taxon>
    </lineage>
</organism>
<gene>
    <name evidence="1" type="ORF">RM704_35840</name>
</gene>
<evidence type="ECO:0000313" key="1">
    <source>
        <dbReference type="EMBL" id="MDT0572775.1"/>
    </source>
</evidence>
<proteinExistence type="predicted"/>
<name>A0ABU2Z8U9_9ACTN</name>
<comment type="caution">
    <text evidence="1">The sequence shown here is derived from an EMBL/GenBank/DDBJ whole genome shotgun (WGS) entry which is preliminary data.</text>
</comment>
<reference evidence="1" key="1">
    <citation type="submission" date="2024-05" db="EMBL/GenBank/DDBJ databases">
        <title>30 novel species of actinomycetes from the DSMZ collection.</title>
        <authorList>
            <person name="Nouioui I."/>
        </authorList>
    </citation>
    <scope>NUCLEOTIDE SEQUENCE</scope>
    <source>
        <strain evidence="1">DSM 3412</strain>
    </source>
</reference>
<keyword evidence="2" id="KW-1185">Reference proteome</keyword>
<dbReference type="RefSeq" id="WP_033525643.1">
    <property type="nucleotide sequence ID" value="NZ_JAVRFJ010000042.1"/>
</dbReference>
<dbReference type="EMBL" id="JAVRFJ010000042">
    <property type="protein sequence ID" value="MDT0572775.1"/>
    <property type="molecule type" value="Genomic_DNA"/>
</dbReference>
<evidence type="ECO:0000313" key="2">
    <source>
        <dbReference type="Proteomes" id="UP001180737"/>
    </source>
</evidence>
<dbReference type="Proteomes" id="UP001180737">
    <property type="component" value="Unassembled WGS sequence"/>
</dbReference>
<protein>
    <submittedName>
        <fullName evidence="1">Uncharacterized protein</fullName>
    </submittedName>
</protein>
<sequence length="107" mass="11799">MLMVTLVVSGLIYVRSTPFGASLSGDRLARNERSPQWYDGEFRDPQPPWVSWRAPIAGSIFDGDTSDTSRPDQPLDIAATDTSVFDDPPAEGLRITWFGHSSLASDR</sequence>